<sequence length="93" mass="9597">MSSAKPSGALAARLIIAACSPRRAQSQVAPISATMFPTGFLEDALTLANAISAARSEGGGRTGDELICFVRSQSPTPPDASSSFQPQPSNRTF</sequence>
<reference evidence="2 3" key="1">
    <citation type="submission" date="2023-10" db="EMBL/GenBank/DDBJ databases">
        <title>Chromosome-scale genome assembly provides insights into flower coloration mechanisms of Canna indica.</title>
        <authorList>
            <person name="Li C."/>
        </authorList>
    </citation>
    <scope>NUCLEOTIDE SEQUENCE [LARGE SCALE GENOMIC DNA]</scope>
    <source>
        <tissue evidence="2">Flower</tissue>
    </source>
</reference>
<organism evidence="2 3">
    <name type="scientific">Canna indica</name>
    <name type="common">Indian-shot</name>
    <dbReference type="NCBI Taxonomy" id="4628"/>
    <lineage>
        <taxon>Eukaryota</taxon>
        <taxon>Viridiplantae</taxon>
        <taxon>Streptophyta</taxon>
        <taxon>Embryophyta</taxon>
        <taxon>Tracheophyta</taxon>
        <taxon>Spermatophyta</taxon>
        <taxon>Magnoliopsida</taxon>
        <taxon>Liliopsida</taxon>
        <taxon>Zingiberales</taxon>
        <taxon>Cannaceae</taxon>
        <taxon>Canna</taxon>
    </lineage>
</organism>
<evidence type="ECO:0000256" key="1">
    <source>
        <dbReference type="SAM" id="MobiDB-lite"/>
    </source>
</evidence>
<dbReference type="Proteomes" id="UP001327560">
    <property type="component" value="Chromosome 8"/>
</dbReference>
<accession>A0AAQ3L0H2</accession>
<proteinExistence type="predicted"/>
<gene>
    <name evidence="2" type="ORF">Cni_G25700</name>
</gene>
<protein>
    <submittedName>
        <fullName evidence="2">Uncharacterized protein</fullName>
    </submittedName>
</protein>
<feature type="region of interest" description="Disordered" evidence="1">
    <location>
        <begin position="70"/>
        <end position="93"/>
    </location>
</feature>
<keyword evidence="3" id="KW-1185">Reference proteome</keyword>
<evidence type="ECO:0000313" key="3">
    <source>
        <dbReference type="Proteomes" id="UP001327560"/>
    </source>
</evidence>
<feature type="compositionally biased region" description="Polar residues" evidence="1">
    <location>
        <begin position="71"/>
        <end position="93"/>
    </location>
</feature>
<dbReference type="AlphaFoldDB" id="A0AAQ3L0H2"/>
<dbReference type="EMBL" id="CP136897">
    <property type="protein sequence ID" value="WOL16912.1"/>
    <property type="molecule type" value="Genomic_DNA"/>
</dbReference>
<name>A0AAQ3L0H2_9LILI</name>
<evidence type="ECO:0000313" key="2">
    <source>
        <dbReference type="EMBL" id="WOL16912.1"/>
    </source>
</evidence>